<dbReference type="PANTHER" id="PTHR10559">
    <property type="entry name" value="TRANSCOBALAMIN-1/GASTRIC INTRINSIC FACTOR"/>
    <property type="match status" value="1"/>
</dbReference>
<evidence type="ECO:0008006" key="4">
    <source>
        <dbReference type="Google" id="ProtNLM"/>
    </source>
</evidence>
<dbReference type="AlphaFoldDB" id="A0A4Y2K7M8"/>
<proteinExistence type="predicted"/>
<keyword evidence="3" id="KW-1185">Reference proteome</keyword>
<reference evidence="2 3" key="1">
    <citation type="journal article" date="2019" name="Sci. Rep.">
        <title>Orb-weaving spider Araneus ventricosus genome elucidates the spidroin gene catalogue.</title>
        <authorList>
            <person name="Kono N."/>
            <person name="Nakamura H."/>
            <person name="Ohtoshi R."/>
            <person name="Moran D.A.P."/>
            <person name="Shinohara A."/>
            <person name="Yoshida Y."/>
            <person name="Fujiwara M."/>
            <person name="Mori M."/>
            <person name="Tomita M."/>
            <person name="Arakawa K."/>
        </authorList>
    </citation>
    <scope>NUCLEOTIDE SEQUENCE [LARGE SCALE GENOMIC DNA]</scope>
</reference>
<evidence type="ECO:0000256" key="1">
    <source>
        <dbReference type="SAM" id="SignalP"/>
    </source>
</evidence>
<dbReference type="Proteomes" id="UP000499080">
    <property type="component" value="Unassembled WGS sequence"/>
</dbReference>
<dbReference type="PANTHER" id="PTHR10559:SF18">
    <property type="entry name" value="TRANSCOBALAMIN II"/>
    <property type="match status" value="1"/>
</dbReference>
<dbReference type="EMBL" id="BGPR01004279">
    <property type="protein sequence ID" value="GBM97888.1"/>
    <property type="molecule type" value="Genomic_DNA"/>
</dbReference>
<dbReference type="GO" id="GO:0031419">
    <property type="term" value="F:cobalamin binding"/>
    <property type="evidence" value="ECO:0007669"/>
    <property type="project" value="TreeGrafter"/>
</dbReference>
<evidence type="ECO:0000313" key="3">
    <source>
        <dbReference type="Proteomes" id="UP000499080"/>
    </source>
</evidence>
<accession>A0A4Y2K7M8</accession>
<dbReference type="InterPro" id="IPR008930">
    <property type="entry name" value="Terpenoid_cyclase/PrenylTrfase"/>
</dbReference>
<evidence type="ECO:0000313" key="2">
    <source>
        <dbReference type="EMBL" id="GBM97888.1"/>
    </source>
</evidence>
<feature type="signal peptide" evidence="1">
    <location>
        <begin position="1"/>
        <end position="18"/>
    </location>
</feature>
<gene>
    <name evidence="2" type="ORF">AVEN_205311_1</name>
</gene>
<comment type="caution">
    <text evidence="2">The sequence shown here is derived from an EMBL/GenBank/DDBJ whole genome shotgun (WGS) entry which is preliminary data.</text>
</comment>
<feature type="chain" id="PRO_5021292284" description="Gastric intrinsic factor" evidence="1">
    <location>
        <begin position="19"/>
        <end position="431"/>
    </location>
</feature>
<protein>
    <recommendedName>
        <fullName evidence="4">Gastric intrinsic factor</fullName>
    </recommendedName>
</protein>
<dbReference type="GO" id="GO:0005615">
    <property type="term" value="C:extracellular space"/>
    <property type="evidence" value="ECO:0007669"/>
    <property type="project" value="TreeGrafter"/>
</dbReference>
<keyword evidence="1" id="KW-0732">Signal</keyword>
<sequence length="431" mass="48231">MAALLCSILFIFGVLVSGQQENAGTSLDANVRDSVTRAVHWMKDQRREDYSWGPFTPRAVVALTLSQEVVPIPKDEMTIMTKQLNILLSLELGRNLSSKSMGLSRLALYVNALYATCQDPRNFHGLDLVRILRSRTDSALASAPDFSLPVVFIPLCMAQEIRYSDVQKIIEMYQNHRNKTDMQALSLLGMSCIAAQNRSTATRQYLDSFAADFNRHFRSIAPSSDVYTLALALQVVRAVSGRPEDASSLIGKQSPDGSFGSLLGTYYALPALLGRNVFSVKDTHCGKDGPLDNSMSYPLSEPSSPKVHYSVWMGEGDARDSHTVTVTMPSNGTFFDVMQMAQSRNPNFRFSYQDRNRGKHVYSIGGSPNDVQRELYWILYKTKGQPNGFHPQRTMQKISKGADQFSSPPVDEIYPAPEDHYIFWFRRPSSH</sequence>
<dbReference type="SUPFAM" id="SSF48239">
    <property type="entry name" value="Terpenoid cyclases/Protein prenyltransferases"/>
    <property type="match status" value="1"/>
</dbReference>
<organism evidence="2 3">
    <name type="scientific">Araneus ventricosus</name>
    <name type="common">Orbweaver spider</name>
    <name type="synonym">Epeira ventricosa</name>
    <dbReference type="NCBI Taxonomy" id="182803"/>
    <lineage>
        <taxon>Eukaryota</taxon>
        <taxon>Metazoa</taxon>
        <taxon>Ecdysozoa</taxon>
        <taxon>Arthropoda</taxon>
        <taxon>Chelicerata</taxon>
        <taxon>Arachnida</taxon>
        <taxon>Araneae</taxon>
        <taxon>Araneomorphae</taxon>
        <taxon>Entelegynae</taxon>
        <taxon>Araneoidea</taxon>
        <taxon>Araneidae</taxon>
        <taxon>Araneus</taxon>
    </lineage>
</organism>
<dbReference type="GO" id="GO:0015889">
    <property type="term" value="P:cobalamin transport"/>
    <property type="evidence" value="ECO:0007669"/>
    <property type="project" value="TreeGrafter"/>
</dbReference>
<dbReference type="OrthoDB" id="6343110at2759"/>
<name>A0A4Y2K7M8_ARAVE</name>
<dbReference type="InterPro" id="IPR051588">
    <property type="entry name" value="Cobalamin_Transport"/>
</dbReference>
<dbReference type="Gene3D" id="2.170.130.30">
    <property type="match status" value="1"/>
</dbReference>
<dbReference type="Gene3D" id="1.50.10.20">
    <property type="match status" value="1"/>
</dbReference>